<proteinExistence type="predicted"/>
<evidence type="ECO:0000256" key="2">
    <source>
        <dbReference type="SAM" id="SignalP"/>
    </source>
</evidence>
<evidence type="ECO:0000256" key="1">
    <source>
        <dbReference type="SAM" id="MobiDB-lite"/>
    </source>
</evidence>
<reference evidence="3 4" key="1">
    <citation type="submission" date="2021-06" db="EMBL/GenBank/DDBJ databases">
        <title>Caerostris darwini draft genome.</title>
        <authorList>
            <person name="Kono N."/>
            <person name="Arakawa K."/>
        </authorList>
    </citation>
    <scope>NUCLEOTIDE SEQUENCE [LARGE SCALE GENOMIC DNA]</scope>
</reference>
<feature type="region of interest" description="Disordered" evidence="1">
    <location>
        <begin position="1588"/>
        <end position="1607"/>
    </location>
</feature>
<feature type="chain" id="PRO_5043730395" evidence="2">
    <location>
        <begin position="24"/>
        <end position="1921"/>
    </location>
</feature>
<dbReference type="EMBL" id="BPLQ01002337">
    <property type="protein sequence ID" value="GIX91751.1"/>
    <property type="molecule type" value="Genomic_DNA"/>
</dbReference>
<organism evidence="3 4">
    <name type="scientific">Caerostris darwini</name>
    <dbReference type="NCBI Taxonomy" id="1538125"/>
    <lineage>
        <taxon>Eukaryota</taxon>
        <taxon>Metazoa</taxon>
        <taxon>Ecdysozoa</taxon>
        <taxon>Arthropoda</taxon>
        <taxon>Chelicerata</taxon>
        <taxon>Arachnida</taxon>
        <taxon>Araneae</taxon>
        <taxon>Araneomorphae</taxon>
        <taxon>Entelegynae</taxon>
        <taxon>Araneoidea</taxon>
        <taxon>Araneidae</taxon>
        <taxon>Caerostris</taxon>
    </lineage>
</organism>
<keyword evidence="2" id="KW-0732">Signal</keyword>
<dbReference type="Proteomes" id="UP001054837">
    <property type="component" value="Unassembled WGS sequence"/>
</dbReference>
<name>A0AAV4P7S4_9ARAC</name>
<feature type="compositionally biased region" description="Polar residues" evidence="1">
    <location>
        <begin position="1590"/>
        <end position="1607"/>
    </location>
</feature>
<evidence type="ECO:0000313" key="4">
    <source>
        <dbReference type="Proteomes" id="UP001054837"/>
    </source>
</evidence>
<comment type="caution">
    <text evidence="3">The sequence shown here is derived from an EMBL/GenBank/DDBJ whole genome shotgun (WGS) entry which is preliminary data.</text>
</comment>
<gene>
    <name evidence="3" type="ORF">CDAR_4991</name>
</gene>
<evidence type="ECO:0000313" key="3">
    <source>
        <dbReference type="EMBL" id="GIX91751.1"/>
    </source>
</evidence>
<keyword evidence="4" id="KW-1185">Reference proteome</keyword>
<accession>A0AAV4P7S4</accession>
<protein>
    <submittedName>
        <fullName evidence="3">Uncharacterized protein</fullName>
    </submittedName>
</protein>
<feature type="signal peptide" evidence="2">
    <location>
        <begin position="1"/>
        <end position="23"/>
    </location>
</feature>
<feature type="region of interest" description="Disordered" evidence="1">
    <location>
        <begin position="182"/>
        <end position="205"/>
    </location>
</feature>
<feature type="compositionally biased region" description="Basic and acidic residues" evidence="1">
    <location>
        <begin position="182"/>
        <end position="195"/>
    </location>
</feature>
<sequence length="1921" mass="221040">MDMFFIIPRILLMLIVCDWKVDTQLYEYPYEEGEYDAEISGDPEIADVKSFDIKTKEEYNDQSSANNEGLKEHDVYLTGNKEYMKAIEGKGQEDLSANNNGLKERGVYLSGNNAQSKNIGHAFAFSGNIGEEKGSYYSIVLAESKKNSEKKENTDILSGSYKDIISDHYIAYQRGSISDEHRQLGNSKHKNENEGNKPISDSYIRNEQYDKTLYTGDEIYQPIHTSKKDSDHEPYPYISNSHIEPIKKIEPPSDVDQNRYHEAKIKCPTTSPTQLQINVPSTQLNSQTQLNFDRKIYMESKNDQDIYNNARLNPSKISSMQILSIPFPYIDRKDVNFKIYVDQTVFHQLKTTEQAAEYFNAELYPVNYVKHHSQKSTQNPMGNYVLLCKTYNATKFNSQQFMNRGPSIYIHQNSYSPRKTTEIPFFSTSSSLNIPIEEVEIGPNDYIICSYHPQTTPTPNSYSVNPYESMLSTKLPSYSKFNPGNNRYSTEETKYYATNRLGKFSIANTMKPNIIFSKTPTLEREKTTPIALNNQLVTGVNNYPLRSSVAHVSFTTPMTPKQASKQYANQRLGLSTTTVYNEAIKNLDQSLVKYYSNVPFPSVLNYTPFENHYQPSSQTYYPYRKYTTTKRHNYFKITQPTQVRIYTPTVPIFDKHRTMPPISHPRYFTNHPNFPKLTISNLGKPKEKSISSPVYNLSTNKLHAETTPSIYTSPQIFTPYMKRNHSRPRNDKPLYIHTTRPLDIHGKFIRKKPPYKNEHSTSSPSSILNYSSYQNYNYQATNQTQPTKYRISTTSISPILNSTPYKNYNYQITDNNPGMKHMSSTTSLSPTLISASYTNYNYPTSIYKPTVTFPNSLLKPTPYKNYDYETLTRKPLVKYMTTATSTPSLLNSTPYYNYQTTTHKSTLKRMTTSTSASPILNFTPYKNYNFKTTIHKPIAKHLITTTTVSPLLNFSPYKNYNFQTTTHKPTTKYRTTKSSFSPLLNSTPYKNYNYEKFAHKPTVKHMTTSTSVSPILNFTPYKNYNYQTTTHKPITKYTTTKTSSSSVLNSAPYKNYNYQTTHHKSYMKYMTTKTSFSHIFNTSPFRNYNYQATTLKPIRKYETTKRHDHFKVTRSFHHKTVEPTVSTIVNPQTNHTTLYPHHFNKSLKFPDLPIFKWIKQRFLPTLDYNSSSKMDPSTTVATYHQRNNYSLKNDSSDRPSLVNTALPFITKLNIPVSNIPKLSFNRKDYLTNNTSKFLTQVIQLCRKFGTKKCFSTTHKSANKFTKAIYPSVTKSAESSATSFHKPTYYQSTQKDVQATKKGQLHYSTRITKAPEHVTKASNVPLLSMVYEKVPNISENYLSTTTATVETRQTKQFNDAQMSTHATREQYKPLSTVKSSNHPLYNNFEYPIFYRAKNIHHAPVQQNIHTTSQEILKNTDNYPSTFASSFYYPTIILKDTDKKEKFPSNSNSDEKLTTSLNQKLAYPLKNYESTTVSSLSAFTKDKRTDETTVYLPFSKRHNSTLSNQENNEMTTSLPITTPSSTVYDKKVTKSKDMSSTIIQQYTPLIKTSIKMYDDYLPVIFSRSLNTFKIKKADKSSIDSFNYDKKNVSPSIPSPEKSSTNYLPPNTTPHPISYEIKKSFDKTVHNHTSYMPKVSQEVTKPSIYFQKVTQILNNETYTKKNERTEQFRISTFDDDYSLLASKKLVKLPIYFHSTTALPYLSTPKIKKDNKGANLLPATTLLDTETYEKANTDTDLLHSTFKNKNVTFPTQKPVKLPIYLASTTVAPYLYTDNLKEVDKKVTYFEPSTTLLNTIIYTKENARIDRLYTKAVEGKYAAFLTQESLKLPTDFSSTTNLPYLSTHKIKEVDKIRTYVQPATNSLDTVTNVHTDQLFTNIFENKYASFSTQKPVKLPTDFSSTTDLPYLHQLYSQKLKIVDKIV</sequence>